<dbReference type="FunCoup" id="H3BHJ2">
    <property type="interactions" value="298"/>
</dbReference>
<dbReference type="GO" id="GO:0005886">
    <property type="term" value="C:plasma membrane"/>
    <property type="evidence" value="ECO:0007669"/>
    <property type="project" value="UniProtKB-SubCell"/>
</dbReference>
<dbReference type="STRING" id="7897.ENSLACP00000021363"/>
<evidence type="ECO:0000256" key="8">
    <source>
        <dbReference type="ARBA" id="ARBA00023224"/>
    </source>
</evidence>
<dbReference type="PANTHER" id="PTHR24226">
    <property type="entry name" value="G-PROTEIN COUPLED RECEPTOR 182 AND ESTROGEN RECEPTOR 1"/>
    <property type="match status" value="1"/>
</dbReference>
<dbReference type="GO" id="GO:0004930">
    <property type="term" value="F:G protein-coupled receptor activity"/>
    <property type="evidence" value="ECO:0007669"/>
    <property type="project" value="UniProtKB-KW"/>
</dbReference>
<feature type="transmembrane region" description="Helical" evidence="10">
    <location>
        <begin position="127"/>
        <end position="145"/>
    </location>
</feature>
<reference evidence="12" key="2">
    <citation type="submission" date="2025-08" db="UniProtKB">
        <authorList>
            <consortium name="Ensembl"/>
        </authorList>
    </citation>
    <scope>IDENTIFICATION</scope>
</reference>
<feature type="transmembrane region" description="Helical" evidence="10">
    <location>
        <begin position="87"/>
        <end position="107"/>
    </location>
</feature>
<dbReference type="AlphaFoldDB" id="H3BHJ2"/>
<evidence type="ECO:0000256" key="6">
    <source>
        <dbReference type="ARBA" id="ARBA00023136"/>
    </source>
</evidence>
<evidence type="ECO:0000256" key="9">
    <source>
        <dbReference type="RuleBase" id="RU000688"/>
    </source>
</evidence>
<feature type="transmembrane region" description="Helical" evidence="10">
    <location>
        <begin position="50"/>
        <end position="75"/>
    </location>
</feature>
<dbReference type="InterPro" id="IPR000276">
    <property type="entry name" value="GPCR_Rhodpsn"/>
</dbReference>
<dbReference type="HOGENOM" id="CLU_009579_8_3_1"/>
<dbReference type="PROSITE" id="PS00237">
    <property type="entry name" value="G_PROTEIN_RECEP_F1_1"/>
    <property type="match status" value="1"/>
</dbReference>
<feature type="transmembrane region" description="Helical" evidence="10">
    <location>
        <begin position="293"/>
        <end position="319"/>
    </location>
</feature>
<keyword evidence="4 10" id="KW-1133">Transmembrane helix</keyword>
<dbReference type="Ensembl" id="ENSLACT00000021504.1">
    <property type="protein sequence ID" value="ENSLACP00000021363.1"/>
    <property type="gene ID" value="ENSLACG00000018771.1"/>
</dbReference>
<keyword evidence="3 9" id="KW-0812">Transmembrane</keyword>
<accession>H3BHJ2</accession>
<organism evidence="12 13">
    <name type="scientific">Latimeria chalumnae</name>
    <name type="common">Coelacanth</name>
    <dbReference type="NCBI Taxonomy" id="7897"/>
    <lineage>
        <taxon>Eukaryota</taxon>
        <taxon>Metazoa</taxon>
        <taxon>Chordata</taxon>
        <taxon>Craniata</taxon>
        <taxon>Vertebrata</taxon>
        <taxon>Euteleostomi</taxon>
        <taxon>Coelacanthiformes</taxon>
        <taxon>Coelacanthidae</taxon>
        <taxon>Latimeria</taxon>
    </lineage>
</organism>
<comment type="similarity">
    <text evidence="9">Belongs to the G-protein coupled receptor 1 family.</text>
</comment>
<keyword evidence="8 9" id="KW-0807">Transducer</keyword>
<evidence type="ECO:0000256" key="2">
    <source>
        <dbReference type="ARBA" id="ARBA00022475"/>
    </source>
</evidence>
<feature type="domain" description="G-protein coupled receptors family 1 profile" evidence="11">
    <location>
        <begin position="66"/>
        <end position="316"/>
    </location>
</feature>
<dbReference type="InterPro" id="IPR017452">
    <property type="entry name" value="GPCR_Rhodpsn_7TM"/>
</dbReference>
<evidence type="ECO:0000256" key="10">
    <source>
        <dbReference type="SAM" id="Phobius"/>
    </source>
</evidence>
<evidence type="ECO:0000256" key="7">
    <source>
        <dbReference type="ARBA" id="ARBA00023170"/>
    </source>
</evidence>
<evidence type="ECO:0000313" key="13">
    <source>
        <dbReference type="Proteomes" id="UP000008672"/>
    </source>
</evidence>
<keyword evidence="5 9" id="KW-0297">G-protein coupled receptor</keyword>
<dbReference type="PRINTS" id="PR00237">
    <property type="entry name" value="GPCRRHODOPSN"/>
</dbReference>
<dbReference type="InterPro" id="IPR001350">
    <property type="entry name" value="G10D_rcpt"/>
</dbReference>
<dbReference type="Proteomes" id="UP000008672">
    <property type="component" value="Unassembled WGS sequence"/>
</dbReference>
<dbReference type="PANTHER" id="PTHR24226:SF0">
    <property type="entry name" value="G-PROTEIN COUPLED RECEPTOR 182"/>
    <property type="match status" value="1"/>
</dbReference>
<keyword evidence="7 9" id="KW-0675">Receptor</keyword>
<dbReference type="InParanoid" id="H3BHJ2"/>
<dbReference type="GeneTree" id="ENSGT00940000154307"/>
<evidence type="ECO:0000256" key="4">
    <source>
        <dbReference type="ARBA" id="ARBA00022989"/>
    </source>
</evidence>
<evidence type="ECO:0000256" key="1">
    <source>
        <dbReference type="ARBA" id="ARBA00004651"/>
    </source>
</evidence>
<keyword evidence="6 10" id="KW-0472">Membrane</keyword>
<sequence length="357" mass="41748">VSITTSIMEYESDTQFPDYSDQHNWTDFEGYFNYTFLHCDLGLDANVKRVVLFILQLIIFVMGLVENVVVIWVNWHSWRSKDPIHLYILNMAIADLGVVLTMPVWMLEVILDYTWLWGDFLCKFSHYFYFVSMYSSVFFLTCMSIDRYLCLAWAWPPWQRHQHQIRRVTCLGVWVASLIAPIPETVHMKVLPIIEPICLFLAPLEAYDTWMLAVSLVTLIIGFLIPFPFIAVFNVLTAMKIKSLNRPESQKHCALIYAYIFVFAVSWLPFHLTSLLFMLHVNHVSLNCYLIHALYFFYDVIDCIALLHCVMNPILYNFLSKSFKKKFLNAVVKYIPKDKRGEGSMSTTDHTIVIARE</sequence>
<feature type="transmembrane region" description="Helical" evidence="10">
    <location>
        <begin position="210"/>
        <end position="236"/>
    </location>
</feature>
<dbReference type="PROSITE" id="PS50262">
    <property type="entry name" value="G_PROTEIN_RECEP_F1_2"/>
    <property type="match status" value="1"/>
</dbReference>
<dbReference type="OMA" id="LYFFNHT"/>
<gene>
    <name evidence="12" type="primary">GPR182</name>
</gene>
<proteinExistence type="inferred from homology"/>
<keyword evidence="2" id="KW-1003">Cell membrane</keyword>
<dbReference type="CDD" id="cd14988">
    <property type="entry name" value="7tmA_GPR182"/>
    <property type="match status" value="1"/>
</dbReference>
<dbReference type="PRINTS" id="PR00643">
    <property type="entry name" value="G10DORPHANR"/>
</dbReference>
<keyword evidence="13" id="KW-1185">Reference proteome</keyword>
<dbReference type="Gene3D" id="1.20.1070.10">
    <property type="entry name" value="Rhodopsin 7-helix transmembrane proteins"/>
    <property type="match status" value="1"/>
</dbReference>
<dbReference type="SUPFAM" id="SSF81321">
    <property type="entry name" value="Family A G protein-coupled receptor-like"/>
    <property type="match status" value="1"/>
</dbReference>
<evidence type="ECO:0000259" key="11">
    <source>
        <dbReference type="PROSITE" id="PS50262"/>
    </source>
</evidence>
<protein>
    <submittedName>
        <fullName evidence="12">G protein-coupled receptor 182</fullName>
    </submittedName>
</protein>
<evidence type="ECO:0000256" key="3">
    <source>
        <dbReference type="ARBA" id="ARBA00022692"/>
    </source>
</evidence>
<evidence type="ECO:0000313" key="12">
    <source>
        <dbReference type="Ensembl" id="ENSLACP00000021363.1"/>
    </source>
</evidence>
<evidence type="ECO:0000256" key="5">
    <source>
        <dbReference type="ARBA" id="ARBA00023040"/>
    </source>
</evidence>
<dbReference type="InterPro" id="IPR047143">
    <property type="entry name" value="GPER1-like"/>
</dbReference>
<dbReference type="Pfam" id="PF00001">
    <property type="entry name" value="7tm_1"/>
    <property type="match status" value="1"/>
</dbReference>
<dbReference type="EMBL" id="AFYH01001616">
    <property type="status" value="NOT_ANNOTATED_CDS"/>
    <property type="molecule type" value="Genomic_DNA"/>
</dbReference>
<reference evidence="13" key="1">
    <citation type="submission" date="2011-08" db="EMBL/GenBank/DDBJ databases">
        <title>The draft genome of Latimeria chalumnae.</title>
        <authorList>
            <person name="Di Palma F."/>
            <person name="Alfoldi J."/>
            <person name="Johnson J."/>
            <person name="Berlin A."/>
            <person name="Gnerre S."/>
            <person name="Jaffe D."/>
            <person name="MacCallum I."/>
            <person name="Young S."/>
            <person name="Walker B.J."/>
            <person name="Lander E."/>
            <person name="Lindblad-Toh K."/>
        </authorList>
    </citation>
    <scope>NUCLEOTIDE SEQUENCE [LARGE SCALE GENOMIC DNA]</scope>
    <source>
        <strain evidence="13">Wild caught</strain>
    </source>
</reference>
<comment type="subcellular location">
    <subcellularLocation>
        <location evidence="1">Cell membrane</location>
        <topology evidence="1">Multi-pass membrane protein</topology>
    </subcellularLocation>
</comment>
<feature type="transmembrane region" description="Helical" evidence="10">
    <location>
        <begin position="256"/>
        <end position="281"/>
    </location>
</feature>
<name>H3BHJ2_LATCH</name>
<dbReference type="eggNOG" id="ENOG502QSNU">
    <property type="taxonomic scope" value="Eukaryota"/>
</dbReference>
<reference evidence="12" key="3">
    <citation type="submission" date="2025-09" db="UniProtKB">
        <authorList>
            <consortium name="Ensembl"/>
        </authorList>
    </citation>
    <scope>IDENTIFICATION</scope>
</reference>